<evidence type="ECO:0008006" key="3">
    <source>
        <dbReference type="Google" id="ProtNLM"/>
    </source>
</evidence>
<dbReference type="AlphaFoldDB" id="A0A8A4ZFL7"/>
<dbReference type="InterPro" id="IPR045423">
    <property type="entry name" value="DUF6510"/>
</dbReference>
<evidence type="ECO:0000313" key="2">
    <source>
        <dbReference type="Proteomes" id="UP000663937"/>
    </source>
</evidence>
<gene>
    <name evidence="1" type="ORF">J4E96_07675</name>
</gene>
<dbReference type="KEGG" id="psic:J4E96_07675"/>
<organism evidence="1 2">
    <name type="scientific">Pengzhenrongella sicca</name>
    <dbReference type="NCBI Taxonomy" id="2819238"/>
    <lineage>
        <taxon>Bacteria</taxon>
        <taxon>Bacillati</taxon>
        <taxon>Actinomycetota</taxon>
        <taxon>Actinomycetes</taxon>
        <taxon>Micrococcales</taxon>
        <taxon>Pengzhenrongella</taxon>
    </lineage>
</organism>
<protein>
    <recommendedName>
        <fullName evidence="3">Hydrogenase maturation nickel metallochaperone HypA</fullName>
    </recommendedName>
</protein>
<dbReference type="EMBL" id="CP071868">
    <property type="protein sequence ID" value="QTE30800.1"/>
    <property type="molecule type" value="Genomic_DNA"/>
</dbReference>
<evidence type="ECO:0000313" key="1">
    <source>
        <dbReference type="EMBL" id="QTE30800.1"/>
    </source>
</evidence>
<accession>A0A8A4ZFL7</accession>
<sequence>MTDHLGAAAQEQSRLDGNALAGPLRELFAVDVTVAAGRCAHCGQIGPVAGLLVYAQAPGLVARCPGCEEVVLRIVRGPDCAWLDLTGATSLRIPLAP</sequence>
<keyword evidence="2" id="KW-1185">Reference proteome</keyword>
<dbReference type="RefSeq" id="WP_227425174.1">
    <property type="nucleotide sequence ID" value="NZ_CP071868.1"/>
</dbReference>
<dbReference type="Proteomes" id="UP000663937">
    <property type="component" value="Chromosome"/>
</dbReference>
<name>A0A8A4ZFL7_9MICO</name>
<reference evidence="1" key="1">
    <citation type="submission" date="2021-03" db="EMBL/GenBank/DDBJ databases">
        <title>Pengzhenrongella sicca gen. nov., sp. nov., a new member of suborder Micrococcineae isolated from High-Arctic tundra soil.</title>
        <authorList>
            <person name="Peng F."/>
        </authorList>
    </citation>
    <scope>NUCLEOTIDE SEQUENCE</scope>
    <source>
        <strain evidence="1">LRZ-2</strain>
    </source>
</reference>
<proteinExistence type="predicted"/>
<dbReference type="Pfam" id="PF20120">
    <property type="entry name" value="DUF6510"/>
    <property type="match status" value="1"/>
</dbReference>